<name>A0A086ZG66_9BIFI</name>
<proteinExistence type="predicted"/>
<dbReference type="InterPro" id="IPR000253">
    <property type="entry name" value="FHA_dom"/>
</dbReference>
<gene>
    <name evidence="4" type="ORF">BBOH_1074</name>
</gene>
<feature type="compositionally biased region" description="Polar residues" evidence="2">
    <location>
        <begin position="217"/>
        <end position="231"/>
    </location>
</feature>
<evidence type="ECO:0000256" key="1">
    <source>
        <dbReference type="ARBA" id="ARBA00022553"/>
    </source>
</evidence>
<evidence type="ECO:0000313" key="5">
    <source>
        <dbReference type="Proteomes" id="UP000029096"/>
    </source>
</evidence>
<protein>
    <submittedName>
        <fullName evidence="4">Putative translation initiation factor IF-2</fullName>
    </submittedName>
</protein>
<dbReference type="RefSeq" id="WP_033521040.1">
    <property type="nucleotide sequence ID" value="NZ_JDUS01000005.1"/>
</dbReference>
<dbReference type="Gene3D" id="2.60.200.20">
    <property type="match status" value="1"/>
</dbReference>
<evidence type="ECO:0000313" key="4">
    <source>
        <dbReference type="EMBL" id="KFI45516.1"/>
    </source>
</evidence>
<evidence type="ECO:0000256" key="2">
    <source>
        <dbReference type="SAM" id="MobiDB-lite"/>
    </source>
</evidence>
<feature type="region of interest" description="Disordered" evidence="2">
    <location>
        <begin position="250"/>
        <end position="286"/>
    </location>
</feature>
<dbReference type="Proteomes" id="UP000029096">
    <property type="component" value="Unassembled WGS sequence"/>
</dbReference>
<dbReference type="Pfam" id="PF00498">
    <property type="entry name" value="FHA"/>
    <property type="match status" value="1"/>
</dbReference>
<keyword evidence="4" id="KW-0648">Protein biosynthesis</keyword>
<dbReference type="SUPFAM" id="SSF49879">
    <property type="entry name" value="SMAD/FHA domain"/>
    <property type="match status" value="1"/>
</dbReference>
<dbReference type="InterPro" id="IPR045962">
    <property type="entry name" value="DUF6382"/>
</dbReference>
<feature type="domain" description="FHA" evidence="3">
    <location>
        <begin position="361"/>
        <end position="412"/>
    </location>
</feature>
<dbReference type="AlphaFoldDB" id="A0A086ZG66"/>
<accession>A0A086ZG66</accession>
<dbReference type="eggNOG" id="COG1716">
    <property type="taxonomic scope" value="Bacteria"/>
</dbReference>
<reference evidence="4 5" key="1">
    <citation type="submission" date="2014-03" db="EMBL/GenBank/DDBJ databases">
        <title>Genomics of Bifidobacteria.</title>
        <authorList>
            <person name="Ventura M."/>
            <person name="Milani C."/>
            <person name="Lugli G.A."/>
        </authorList>
    </citation>
    <scope>NUCLEOTIDE SEQUENCE [LARGE SCALE GENOMIC DNA]</scope>
    <source>
        <strain evidence="4 5">DSM 22767</strain>
    </source>
</reference>
<comment type="caution">
    <text evidence="4">The sequence shown here is derived from an EMBL/GenBank/DDBJ whole genome shotgun (WGS) entry which is preliminary data.</text>
</comment>
<dbReference type="STRING" id="1437606.BBOH_1074"/>
<dbReference type="OrthoDB" id="277520at2"/>
<dbReference type="InterPro" id="IPR008984">
    <property type="entry name" value="SMAD_FHA_dom_sf"/>
</dbReference>
<keyword evidence="5" id="KW-1185">Reference proteome</keyword>
<feature type="region of interest" description="Disordered" evidence="2">
    <location>
        <begin position="216"/>
        <end position="238"/>
    </location>
</feature>
<dbReference type="PROSITE" id="PS50006">
    <property type="entry name" value="FHA_DOMAIN"/>
    <property type="match status" value="1"/>
</dbReference>
<dbReference type="Pfam" id="PF19909">
    <property type="entry name" value="DUF6382"/>
    <property type="match status" value="1"/>
</dbReference>
<organism evidence="4 5">
    <name type="scientific">Bifidobacterium bohemicum DSM 22767</name>
    <dbReference type="NCBI Taxonomy" id="1437606"/>
    <lineage>
        <taxon>Bacteria</taxon>
        <taxon>Bacillati</taxon>
        <taxon>Actinomycetota</taxon>
        <taxon>Actinomycetes</taxon>
        <taxon>Bifidobacteriales</taxon>
        <taxon>Bifidobacteriaceae</taxon>
        <taxon>Bifidobacterium</taxon>
    </lineage>
</organism>
<keyword evidence="4" id="KW-0396">Initiation factor</keyword>
<sequence length="437" mass="46173">MKERRTKDRHTGARTLQVRTTRGENLDYSRAEWLVGARSAVLLPFRYEATEHKTLLYYDITGLPTLPEYLGMGISGMQYISLLRSVQTLGELCALSGLPTEMLRFEPENVYVRDEGMVFCCLPLTPPSPQRMQILQLLEYLAGGNVRFVLQSDAELAGRTLDFVRRHPVFSSFEFGQWLSGSFGVPVSSGRPSVQSGGQSGNAPGQSVQEVFDPFAASSTSSSPQVQNGPSPKQAPVGGVSVKVAQSVFSPDAEPHGNPASGGGNADDCAQTLPSLRYPPRDSPVQSVEPLGTRALSGALAHGAESVAFVEGAAVSAGPLNMASSVDMSGGFAGPAVSPPVGFIVVREKDGSRLHSASSSAVIGRSSSCAICVRGNTNISRRHATVADLGGGGFGVTDLGSANGTMVRGMKVPQGEIVQVSLGESFRLADETFHIER</sequence>
<evidence type="ECO:0000259" key="3">
    <source>
        <dbReference type="PROSITE" id="PS50006"/>
    </source>
</evidence>
<dbReference type="SMART" id="SM00240">
    <property type="entry name" value="FHA"/>
    <property type="match status" value="1"/>
</dbReference>
<keyword evidence="1" id="KW-0597">Phosphoprotein</keyword>
<dbReference type="CDD" id="cd00060">
    <property type="entry name" value="FHA"/>
    <property type="match status" value="1"/>
</dbReference>
<dbReference type="EMBL" id="JGYP01000002">
    <property type="protein sequence ID" value="KFI45516.1"/>
    <property type="molecule type" value="Genomic_DNA"/>
</dbReference>
<dbReference type="GO" id="GO:0003743">
    <property type="term" value="F:translation initiation factor activity"/>
    <property type="evidence" value="ECO:0007669"/>
    <property type="project" value="UniProtKB-KW"/>
</dbReference>